<gene>
    <name evidence="3" type="ORF">SAMN05444158_2979</name>
</gene>
<organism evidence="3 4">
    <name type="scientific">Bradyrhizobium canariense</name>
    <dbReference type="NCBI Taxonomy" id="255045"/>
    <lineage>
        <taxon>Bacteria</taxon>
        <taxon>Pseudomonadati</taxon>
        <taxon>Pseudomonadota</taxon>
        <taxon>Alphaproteobacteria</taxon>
        <taxon>Hyphomicrobiales</taxon>
        <taxon>Nitrobacteraceae</taxon>
        <taxon>Bradyrhizobium</taxon>
    </lineage>
</organism>
<proteinExistence type="predicted"/>
<dbReference type="InterPro" id="IPR036388">
    <property type="entry name" value="WH-like_DNA-bd_sf"/>
</dbReference>
<dbReference type="InterPro" id="IPR000835">
    <property type="entry name" value="HTH_MarR-typ"/>
</dbReference>
<dbReference type="Gene3D" id="1.10.10.10">
    <property type="entry name" value="Winged helix-like DNA-binding domain superfamily/Winged helix DNA-binding domain"/>
    <property type="match status" value="1"/>
</dbReference>
<feature type="region of interest" description="Disordered" evidence="1">
    <location>
        <begin position="1"/>
        <end position="29"/>
    </location>
</feature>
<evidence type="ECO:0000256" key="1">
    <source>
        <dbReference type="SAM" id="MobiDB-lite"/>
    </source>
</evidence>
<keyword evidence="4" id="KW-1185">Reference proteome</keyword>
<dbReference type="AlphaFoldDB" id="A0A1H1UJ11"/>
<reference evidence="4" key="1">
    <citation type="submission" date="2016-10" db="EMBL/GenBank/DDBJ databases">
        <authorList>
            <person name="Varghese N."/>
            <person name="Submissions S."/>
        </authorList>
    </citation>
    <scope>NUCLEOTIDE SEQUENCE [LARGE SCALE GENOMIC DNA]</scope>
    <source>
        <strain evidence="4">GAS369</strain>
    </source>
</reference>
<dbReference type="SMART" id="SM00347">
    <property type="entry name" value="HTH_MARR"/>
    <property type="match status" value="1"/>
</dbReference>
<dbReference type="GO" id="GO:0003700">
    <property type="term" value="F:DNA-binding transcription factor activity"/>
    <property type="evidence" value="ECO:0007669"/>
    <property type="project" value="InterPro"/>
</dbReference>
<evidence type="ECO:0000313" key="3">
    <source>
        <dbReference type="EMBL" id="SDS72455.1"/>
    </source>
</evidence>
<dbReference type="InterPro" id="IPR036390">
    <property type="entry name" value="WH_DNA-bd_sf"/>
</dbReference>
<feature type="domain" description="HTH marR-type" evidence="2">
    <location>
        <begin position="30"/>
        <end position="169"/>
    </location>
</feature>
<evidence type="ECO:0000259" key="2">
    <source>
        <dbReference type="PROSITE" id="PS50995"/>
    </source>
</evidence>
<dbReference type="Proteomes" id="UP000243904">
    <property type="component" value="Chromosome I"/>
</dbReference>
<dbReference type="InterPro" id="IPR039422">
    <property type="entry name" value="MarR/SlyA-like"/>
</dbReference>
<dbReference type="PROSITE" id="PS50995">
    <property type="entry name" value="HTH_MARR_2"/>
    <property type="match status" value="1"/>
</dbReference>
<evidence type="ECO:0000313" key="4">
    <source>
        <dbReference type="Proteomes" id="UP000243904"/>
    </source>
</evidence>
<protein>
    <submittedName>
        <fullName evidence="3">Transcriptional regulator, MarR family</fullName>
    </submittedName>
</protein>
<dbReference type="GO" id="GO:0006950">
    <property type="term" value="P:response to stress"/>
    <property type="evidence" value="ECO:0007669"/>
    <property type="project" value="TreeGrafter"/>
</dbReference>
<feature type="compositionally biased region" description="Low complexity" evidence="1">
    <location>
        <begin position="1"/>
        <end position="11"/>
    </location>
</feature>
<accession>A0A1H1UJ11</accession>
<dbReference type="PANTHER" id="PTHR33164">
    <property type="entry name" value="TRANSCRIPTIONAL REGULATOR, MARR FAMILY"/>
    <property type="match status" value="1"/>
</dbReference>
<dbReference type="PANTHER" id="PTHR33164:SF101">
    <property type="entry name" value="TRANSCRIPTIONAL REPRESSOR MPRA"/>
    <property type="match status" value="1"/>
</dbReference>
<dbReference type="Pfam" id="PF01047">
    <property type="entry name" value="MarR"/>
    <property type="match status" value="1"/>
</dbReference>
<dbReference type="EMBL" id="LT629750">
    <property type="protein sequence ID" value="SDS72455.1"/>
    <property type="molecule type" value="Genomic_DNA"/>
</dbReference>
<dbReference type="SUPFAM" id="SSF46785">
    <property type="entry name" value="Winged helix' DNA-binding domain"/>
    <property type="match status" value="1"/>
</dbReference>
<name>A0A1H1UJ11_9BRAD</name>
<sequence length="182" mass="20730">MPPRRTTLPTRSRIPNETDPPAAAGRRPRDRELVRTLVWNILSINSHMEDIRYFWAGVMRISGPQWLIVMAVHDLDRGNGVSVREVSAKLHVDPSFVTTQTKQLEKDGFMRRKPSSEDARVVLLSLSDKTYKGLANLSTQQEGVEDFVFSDLSEPELVRFTETLTMLRLRLEKASLRLAAEV</sequence>